<organism evidence="2 3">
    <name type="scientific">Strongylus vulgaris</name>
    <name type="common">Blood worm</name>
    <dbReference type="NCBI Taxonomy" id="40348"/>
    <lineage>
        <taxon>Eukaryota</taxon>
        <taxon>Metazoa</taxon>
        <taxon>Ecdysozoa</taxon>
        <taxon>Nematoda</taxon>
        <taxon>Chromadorea</taxon>
        <taxon>Rhabditida</taxon>
        <taxon>Rhabditina</taxon>
        <taxon>Rhabditomorpha</taxon>
        <taxon>Strongyloidea</taxon>
        <taxon>Strongylidae</taxon>
        <taxon>Strongylus</taxon>
    </lineage>
</organism>
<evidence type="ECO:0008006" key="4">
    <source>
        <dbReference type="Google" id="ProtNLM"/>
    </source>
</evidence>
<reference evidence="2 3" key="1">
    <citation type="submission" date="2018-11" db="EMBL/GenBank/DDBJ databases">
        <authorList>
            <consortium name="Pathogen Informatics"/>
        </authorList>
    </citation>
    <scope>NUCLEOTIDE SEQUENCE [LARGE SCALE GENOMIC DNA]</scope>
</reference>
<dbReference type="Proteomes" id="UP000270094">
    <property type="component" value="Unassembled WGS sequence"/>
</dbReference>
<gene>
    <name evidence="2" type="ORF">SVUK_LOCUS20502</name>
</gene>
<accession>A0A3P7K2F5</accession>
<keyword evidence="1" id="KW-0812">Transmembrane</keyword>
<proteinExistence type="predicted"/>
<protein>
    <recommendedName>
        <fullName evidence="4">Nematode cuticle collagen N-terminal domain-containing protein</fullName>
    </recommendedName>
</protein>
<dbReference type="OrthoDB" id="6380629at2759"/>
<evidence type="ECO:0000313" key="3">
    <source>
        <dbReference type="Proteomes" id="UP000270094"/>
    </source>
</evidence>
<keyword evidence="3" id="KW-1185">Reference proteome</keyword>
<evidence type="ECO:0000313" key="2">
    <source>
        <dbReference type="EMBL" id="VDM85504.1"/>
    </source>
</evidence>
<feature type="transmembrane region" description="Helical" evidence="1">
    <location>
        <begin position="14"/>
        <end position="39"/>
    </location>
</feature>
<dbReference type="AlphaFoldDB" id="A0A3P7K2F5"/>
<name>A0A3P7K2F5_STRVU</name>
<keyword evidence="1" id="KW-0472">Membrane</keyword>
<keyword evidence="1" id="KW-1133">Transmembrane helix</keyword>
<sequence>MIPEKTVVTETKTISSITVAVSVGIVVLLINIIFVPIVWNEITSTWEELDRELRNIEVMRTAVKETLEQIPTQLTRQVREIIR</sequence>
<evidence type="ECO:0000256" key="1">
    <source>
        <dbReference type="SAM" id="Phobius"/>
    </source>
</evidence>
<dbReference type="EMBL" id="UYYB01141241">
    <property type="protein sequence ID" value="VDM85504.1"/>
    <property type="molecule type" value="Genomic_DNA"/>
</dbReference>